<feature type="domain" description="Conjugative transposon TraM C-terminal" evidence="3">
    <location>
        <begin position="288"/>
        <end position="431"/>
    </location>
</feature>
<name>A0A7K1U120_9BACT</name>
<keyword evidence="2" id="KW-0812">Transmembrane</keyword>
<feature type="transmembrane region" description="Helical" evidence="2">
    <location>
        <begin position="14"/>
        <end position="34"/>
    </location>
</feature>
<keyword evidence="2" id="KW-0472">Membrane</keyword>
<evidence type="ECO:0000256" key="2">
    <source>
        <dbReference type="SAM" id="Phobius"/>
    </source>
</evidence>
<reference evidence="4 5" key="1">
    <citation type="submission" date="2019-12" db="EMBL/GenBank/DDBJ databases">
        <title>Chitinophaga sp. strain ysch24 (GDMCC 1.1355), whole genome shotgun sequence.</title>
        <authorList>
            <person name="Zhang X."/>
        </authorList>
    </citation>
    <scope>NUCLEOTIDE SEQUENCE [LARGE SCALE GENOMIC DNA]</scope>
    <source>
        <strain evidence="5">ysch24</strain>
    </source>
</reference>
<keyword evidence="2" id="KW-1133">Transmembrane helix</keyword>
<keyword evidence="5" id="KW-1185">Reference proteome</keyword>
<organism evidence="4 5">
    <name type="scientific">Chitinophaga tropicalis</name>
    <dbReference type="NCBI Taxonomy" id="2683588"/>
    <lineage>
        <taxon>Bacteria</taxon>
        <taxon>Pseudomonadati</taxon>
        <taxon>Bacteroidota</taxon>
        <taxon>Chitinophagia</taxon>
        <taxon>Chitinophagales</taxon>
        <taxon>Chitinophagaceae</taxon>
        <taxon>Chitinophaga</taxon>
    </lineage>
</organism>
<dbReference type="AlphaFoldDB" id="A0A7K1U120"/>
<dbReference type="RefSeq" id="WP_157305077.1">
    <property type="nucleotide sequence ID" value="NZ_WRXN01000001.1"/>
</dbReference>
<evidence type="ECO:0000259" key="3">
    <source>
        <dbReference type="Pfam" id="PF12508"/>
    </source>
</evidence>
<feature type="region of interest" description="Disordered" evidence="1">
    <location>
        <begin position="139"/>
        <end position="160"/>
    </location>
</feature>
<evidence type="ECO:0000313" key="4">
    <source>
        <dbReference type="EMBL" id="MVT07695.1"/>
    </source>
</evidence>
<protein>
    <submittedName>
        <fullName evidence="4">Conjugative transposon protein TraM</fullName>
    </submittedName>
</protein>
<evidence type="ECO:0000256" key="1">
    <source>
        <dbReference type="SAM" id="MobiDB-lite"/>
    </source>
</evidence>
<proteinExistence type="predicted"/>
<accession>A0A7K1U120</accession>
<dbReference type="InterPro" id="IPR055407">
    <property type="entry name" value="TraM_C"/>
</dbReference>
<gene>
    <name evidence="4" type="primary">traM</name>
    <name evidence="4" type="ORF">GO493_05440</name>
</gene>
<dbReference type="EMBL" id="WRXN01000001">
    <property type="protein sequence ID" value="MVT07695.1"/>
    <property type="molecule type" value="Genomic_DNA"/>
</dbReference>
<dbReference type="InterPro" id="IPR022187">
    <property type="entry name" value="Conjug_transposon_TraM"/>
</dbReference>
<comment type="caution">
    <text evidence="4">The sequence shown here is derived from an EMBL/GenBank/DDBJ whole genome shotgun (WGS) entry which is preliminary data.</text>
</comment>
<dbReference type="Pfam" id="PF12508">
    <property type="entry name" value="Transposon_TraM"/>
    <property type="match status" value="1"/>
</dbReference>
<evidence type="ECO:0000313" key="5">
    <source>
        <dbReference type="Proteomes" id="UP000461730"/>
    </source>
</evidence>
<sequence>MTEHSQQFLRKRKFLLVLPVLIIPLTMLLVWSMGLGKADSSGIAPKGNGFNVNLPSPDLAGGKPTDKLSLYRAEDEDSMRLHRQRGLDSTYSRSGLNEPPFQDTAITAPRRRHGILNAGIDQHPDEARIRERLAALDRELNKASTPTEAATDPNAPSSERYDTEMQRLEQLMGQLSAGTSEQPDPQMSQVKEVLERIMDVQHPELVRQRLQEQSKTQKGLVLPVTTSDDEPICDYLQGGAPAVRLADSSRPTLADSLHGKAFPVTRASRAGFYEVDPAGMQQMDANAITAVIHDTRTVVSGATVKFRLTQDVFVQGQQVPAGTFLFGDCKLEGERLQVNISAIRIGNSRLPVSLAVYDYDGNIGIPIRDMGNKQTTSQGADQALQSLQLYSMDPSIGAQAASAGVETVKSLIRKKVKLVKATVKADYPVLLIDTNAQGK</sequence>
<dbReference type="NCBIfam" id="TIGR03779">
    <property type="entry name" value="Bac_Flav_CT_M"/>
    <property type="match status" value="1"/>
</dbReference>
<dbReference type="Proteomes" id="UP000461730">
    <property type="component" value="Unassembled WGS sequence"/>
</dbReference>